<dbReference type="InterPro" id="IPR000835">
    <property type="entry name" value="HTH_MarR-typ"/>
</dbReference>
<reference evidence="5 6" key="1">
    <citation type="submission" date="2020-10" db="EMBL/GenBank/DDBJ databases">
        <title>Complete genome sequence of Corynebacterium massiliense DSM 45435, type strain of Corynebacterium massiliense.</title>
        <authorList>
            <person name="Busche T."/>
            <person name="Kalinowski J."/>
            <person name="Ruckert C."/>
        </authorList>
    </citation>
    <scope>NUCLEOTIDE SEQUENCE [LARGE SCALE GENOMIC DNA]</scope>
    <source>
        <strain evidence="5 6">DSM 45435</strain>
    </source>
</reference>
<proteinExistence type="predicted"/>
<keyword evidence="3" id="KW-0804">Transcription</keyword>
<dbReference type="SUPFAM" id="SSF46785">
    <property type="entry name" value="Winged helix' DNA-binding domain"/>
    <property type="match status" value="1"/>
</dbReference>
<dbReference type="InterPro" id="IPR036388">
    <property type="entry name" value="WH-like_DNA-bd_sf"/>
</dbReference>
<evidence type="ECO:0000313" key="5">
    <source>
        <dbReference type="EMBL" id="WCZ33409.1"/>
    </source>
</evidence>
<evidence type="ECO:0000259" key="4">
    <source>
        <dbReference type="PROSITE" id="PS50995"/>
    </source>
</evidence>
<keyword evidence="1" id="KW-0805">Transcription regulation</keyword>
<evidence type="ECO:0000256" key="1">
    <source>
        <dbReference type="ARBA" id="ARBA00023015"/>
    </source>
</evidence>
<dbReference type="PRINTS" id="PR00598">
    <property type="entry name" value="HTHMARR"/>
</dbReference>
<evidence type="ECO:0000256" key="3">
    <source>
        <dbReference type="ARBA" id="ARBA00023163"/>
    </source>
</evidence>
<dbReference type="PROSITE" id="PS01117">
    <property type="entry name" value="HTH_MARR_1"/>
    <property type="match status" value="1"/>
</dbReference>
<accession>A0ABY7U9N6</accession>
<dbReference type="PANTHER" id="PTHR33164:SF43">
    <property type="entry name" value="HTH-TYPE TRANSCRIPTIONAL REPRESSOR YETL"/>
    <property type="match status" value="1"/>
</dbReference>
<keyword evidence="2" id="KW-0238">DNA-binding</keyword>
<dbReference type="InterPro" id="IPR039422">
    <property type="entry name" value="MarR/SlyA-like"/>
</dbReference>
<keyword evidence="6" id="KW-1185">Reference proteome</keyword>
<gene>
    <name evidence="5" type="primary">yusO</name>
    <name evidence="5" type="ORF">CMASS_10005</name>
</gene>
<dbReference type="PROSITE" id="PS50995">
    <property type="entry name" value="HTH_MARR_2"/>
    <property type="match status" value="1"/>
</dbReference>
<protein>
    <submittedName>
        <fullName evidence="5">HTH-type transcriptional regulator YusO</fullName>
    </submittedName>
</protein>
<dbReference type="SMART" id="SM00347">
    <property type="entry name" value="HTH_MARR"/>
    <property type="match status" value="1"/>
</dbReference>
<dbReference type="Proteomes" id="UP001220064">
    <property type="component" value="Chromosome"/>
</dbReference>
<dbReference type="EMBL" id="CP063189">
    <property type="protein sequence ID" value="WCZ33409.1"/>
    <property type="molecule type" value="Genomic_DNA"/>
</dbReference>
<dbReference type="PANTHER" id="PTHR33164">
    <property type="entry name" value="TRANSCRIPTIONAL REGULATOR, MARR FAMILY"/>
    <property type="match status" value="1"/>
</dbReference>
<dbReference type="Gene3D" id="1.10.10.10">
    <property type="entry name" value="Winged helix-like DNA-binding domain superfamily/Winged helix DNA-binding domain"/>
    <property type="match status" value="1"/>
</dbReference>
<name>A0ABY7U9N6_9CORY</name>
<dbReference type="InterPro" id="IPR036390">
    <property type="entry name" value="WH_DNA-bd_sf"/>
</dbReference>
<dbReference type="Pfam" id="PF01047">
    <property type="entry name" value="MarR"/>
    <property type="match status" value="1"/>
</dbReference>
<dbReference type="InterPro" id="IPR023187">
    <property type="entry name" value="Tscrpt_reg_MarR-type_CS"/>
</dbReference>
<evidence type="ECO:0000256" key="2">
    <source>
        <dbReference type="ARBA" id="ARBA00023125"/>
    </source>
</evidence>
<evidence type="ECO:0000313" key="6">
    <source>
        <dbReference type="Proteomes" id="UP001220064"/>
    </source>
</evidence>
<feature type="domain" description="HTH marR-type" evidence="4">
    <location>
        <begin position="16"/>
        <end position="151"/>
    </location>
</feature>
<organism evidence="5 6">
    <name type="scientific">Corynebacterium massiliense DSM 45435</name>
    <dbReference type="NCBI Taxonomy" id="1121364"/>
    <lineage>
        <taxon>Bacteria</taxon>
        <taxon>Bacillati</taxon>
        <taxon>Actinomycetota</taxon>
        <taxon>Actinomycetes</taxon>
        <taxon>Mycobacteriales</taxon>
        <taxon>Corynebacteriaceae</taxon>
        <taxon>Corynebacterium</taxon>
    </lineage>
</organism>
<sequence length="169" mass="18833">MSQDSSQQTPVPLEDALAVAEKLQPAFNKLTVLFQRLSEESALTTSQVSIMNQLREHGPSRISTIAAAELIRMPTASNALYQLEQRGLVQRTRDTKDRRGVLVALTEEGEKELHAVSHERARALAEIMRWLGPEGLEAATQVEHIINKLAEIYEPENGSGFGSLPRHRR</sequence>
<dbReference type="RefSeq" id="WP_022863312.1">
    <property type="nucleotide sequence ID" value="NZ_ATVG01000009.1"/>
</dbReference>